<dbReference type="AlphaFoldDB" id="A0A3N6RN82"/>
<protein>
    <submittedName>
        <fullName evidence="2">Uncharacterized protein</fullName>
    </submittedName>
</protein>
<evidence type="ECO:0000256" key="1">
    <source>
        <dbReference type="SAM" id="MobiDB-lite"/>
    </source>
</evidence>
<organism evidence="2 3">
    <name type="scientific">Okeania hirsuta</name>
    <dbReference type="NCBI Taxonomy" id="1458930"/>
    <lineage>
        <taxon>Bacteria</taxon>
        <taxon>Bacillati</taxon>
        <taxon>Cyanobacteriota</taxon>
        <taxon>Cyanophyceae</taxon>
        <taxon>Oscillatoriophycideae</taxon>
        <taxon>Oscillatoriales</taxon>
        <taxon>Microcoleaceae</taxon>
        <taxon>Okeania</taxon>
    </lineage>
</organism>
<evidence type="ECO:0000313" key="3">
    <source>
        <dbReference type="Proteomes" id="UP000269154"/>
    </source>
</evidence>
<name>A0A3N6RN82_9CYAN</name>
<keyword evidence="3" id="KW-1185">Reference proteome</keyword>
<dbReference type="OrthoDB" id="571921at2"/>
<dbReference type="EMBL" id="RCBY01000021">
    <property type="protein sequence ID" value="RQH50915.1"/>
    <property type="molecule type" value="Genomic_DNA"/>
</dbReference>
<comment type="caution">
    <text evidence="2">The sequence shown here is derived from an EMBL/GenBank/DDBJ whole genome shotgun (WGS) entry which is preliminary data.</text>
</comment>
<evidence type="ECO:0000313" key="2">
    <source>
        <dbReference type="EMBL" id="RQH50915.1"/>
    </source>
</evidence>
<sequence length="114" mass="12948">MTNQTNISPNYDANIIPTDVADRMEREGENFMKTPEAEGEENNTTSGYTVDTEGRLNNFAIEPEMYVNEPGDLRQQEEEQRLERAKTMKEINQTNEDGKLTMSEDNRGKGTGII</sequence>
<dbReference type="Proteomes" id="UP000269154">
    <property type="component" value="Unassembled WGS sequence"/>
</dbReference>
<accession>A0A3N6RN82</accession>
<proteinExistence type="predicted"/>
<feature type="region of interest" description="Disordered" evidence="1">
    <location>
        <begin position="88"/>
        <end position="114"/>
    </location>
</feature>
<feature type="region of interest" description="Disordered" evidence="1">
    <location>
        <begin position="31"/>
        <end position="52"/>
    </location>
</feature>
<dbReference type="Pfam" id="PF26394">
    <property type="entry name" value="Psb34"/>
    <property type="match status" value="1"/>
</dbReference>
<dbReference type="InterPro" id="IPR048028">
    <property type="entry name" value="Psb34-like"/>
</dbReference>
<gene>
    <name evidence="2" type="ORF">D5R40_05995</name>
</gene>
<dbReference type="RefSeq" id="WP_124145398.1">
    <property type="nucleotide sequence ID" value="NZ_CAWOKI010000082.1"/>
</dbReference>
<reference evidence="2 3" key="1">
    <citation type="journal article" date="2018" name="ACS Chem. Biol.">
        <title>Ketoreductase domain dysfunction expands chemodiversity: malyngamide biosynthesis in the cyanobacterium Okeania hirsuta.</title>
        <authorList>
            <person name="Moss N.A."/>
            <person name="Leao T."/>
            <person name="Rankin M."/>
            <person name="McCullough T.M."/>
            <person name="Qu P."/>
            <person name="Korobeynikov A."/>
            <person name="Smith J.L."/>
            <person name="Gerwick L."/>
            <person name="Gerwick W.H."/>
        </authorList>
    </citation>
    <scope>NUCLEOTIDE SEQUENCE [LARGE SCALE GENOMIC DNA]</scope>
    <source>
        <strain evidence="2 3">PAB10Feb10-1</strain>
    </source>
</reference>
<feature type="compositionally biased region" description="Basic and acidic residues" evidence="1">
    <location>
        <begin position="96"/>
        <end position="108"/>
    </location>
</feature>